<dbReference type="Proteomes" id="UP001648503">
    <property type="component" value="Unassembled WGS sequence"/>
</dbReference>
<evidence type="ECO:0000313" key="3">
    <source>
        <dbReference type="EMBL" id="KAH6599824.1"/>
    </source>
</evidence>
<dbReference type="InterPro" id="IPR003738">
    <property type="entry name" value="SRAP"/>
</dbReference>
<dbReference type="PROSITE" id="PS50030">
    <property type="entry name" value="UBA"/>
    <property type="match status" value="1"/>
</dbReference>
<dbReference type="PANTHER" id="PTHR16525">
    <property type="entry name" value="PROTEIN C12ORF4"/>
    <property type="match status" value="1"/>
</dbReference>
<comment type="caution">
    <text evidence="3">The sequence shown here is derived from an EMBL/GenBank/DDBJ whole genome shotgun (WGS) entry which is preliminary data.</text>
</comment>
<sequence>MDTPRRFLWPSTHLELQYRPSGGATTLETITLEPCQGQTLESLTKGLIISNAIPEYLEISLITALETFTERASAIEQDKLFHPASSTEKILHSVDEWVDVYEKHRAAYSSREEPLFPKAFQALVNNPACSAVFDTLLQLEKGYSQAVKTMCSSRDEELRQMEIIQSQEAIQPRVVEVDPSSHQPIVQKVDTFDSLQASWASQLEELYQQQRQEYRDFVIKIYEEIVEREDALTPNQRHRFPKIPPGSPDMTVLSRAINNLERHPSKDILSIISQGSENDMCITDRTTSKPVAVTESTDKSKVIAQLSASPEMDAVDPLPHNAEHSLDNPQDPNLSLVVGDVALAGRDVSVNNSATPSDIKDALHIPDFQHAPPPHSEKQAKETIQENALTGTVKELSEMGFEITQVQAALEITENDTERAIILLLENPRLVRQHIRAKETLAAEAASLKNSEHGSSSLRLHGSSSLANLPTMTKGKSDPSASSLSLSSFPTTTDSHGATVDPRSSLGIGYLDKSRSRSEHSLSGKRSFSFTRKLFQGKQSTPLFEAASGSLSAISDSSNSTVKPAPSPLTRVGSFFGKAMEAFRTDDEPRFVQETVPSMDLSESFTIYFGLQVRVMFSVMLHTVKSNEVFLSSSDSVQEMALQAQMYSALYSQSISGVILLLRASDFPAYAQGRTANKEFIQKCKMSTEFHFNSIEDQLATIANGLPCDQDGDFFVTTHSNIPSAHTAFHLIYDDSDIKKELNSQSPLIAGYRAILQTAQLCNVHNLTIPIFLLPESELVSGFEGTDAIISSSGKGGRPSHLPIKTKLENPILVKRAEAVLKHTKGLLTEQTRMLKHLGGSLSPKMDKYSRSLVFQIPHRLPHLQNVFSDEPDEIEHWTGINTWRGRESYHPSFNVCPTHLQPVIHRHTSTREPILESMKWGIQTLHGRSTSDAPHLVINCRDDTLTSSMRPMFKQIRNTHRCIVVARGYYEWQRGKSIQPYLVTLDKNQIQLREDQTHKASVASSMLMYLAAVWCPSKPPTPPTAPTYALVTTSASPYLSWLHHRMPVVLRTEADRALWMDPDISFNQTVADLMLPMNTDLMWHPVSKKVGKNTMDCVECIHPITIAIPTTIDSLWDTAHTDQLDTQRSLADDLANSSNFTDTDTHHHHPKLAEDNLKKRARSSSTSVVSVPSSSQKQTTLAKSNRRITDFFRVKDATPE</sequence>
<evidence type="ECO:0000259" key="2">
    <source>
        <dbReference type="PROSITE" id="PS50030"/>
    </source>
</evidence>
<dbReference type="Pfam" id="PF10154">
    <property type="entry name" value="Fy-3"/>
    <property type="match status" value="3"/>
</dbReference>
<proteinExistence type="predicted"/>
<feature type="compositionally biased region" description="Low complexity" evidence="1">
    <location>
        <begin position="453"/>
        <end position="466"/>
    </location>
</feature>
<dbReference type="InterPro" id="IPR036590">
    <property type="entry name" value="SRAP-like"/>
</dbReference>
<keyword evidence="4" id="KW-1185">Reference proteome</keyword>
<name>A0ABQ8FKF7_9FUNG</name>
<feature type="region of interest" description="Disordered" evidence="1">
    <location>
        <begin position="448"/>
        <end position="512"/>
    </location>
</feature>
<gene>
    <name evidence="3" type="ORF">BASA50_002755</name>
</gene>
<dbReference type="Gene3D" id="1.10.8.10">
    <property type="entry name" value="DNA helicase RuvA subunit, C-terminal domain"/>
    <property type="match status" value="1"/>
</dbReference>
<dbReference type="EMBL" id="JAFCIX010000059">
    <property type="protein sequence ID" value="KAH6599824.1"/>
    <property type="molecule type" value="Genomic_DNA"/>
</dbReference>
<dbReference type="InterPro" id="IPR019311">
    <property type="entry name" value="Fy-3"/>
</dbReference>
<evidence type="ECO:0000313" key="4">
    <source>
        <dbReference type="Proteomes" id="UP001648503"/>
    </source>
</evidence>
<dbReference type="Pfam" id="PF02586">
    <property type="entry name" value="SRAP"/>
    <property type="match status" value="1"/>
</dbReference>
<feature type="region of interest" description="Disordered" evidence="1">
    <location>
        <begin position="1158"/>
        <end position="1183"/>
    </location>
</feature>
<dbReference type="InterPro" id="IPR009060">
    <property type="entry name" value="UBA-like_sf"/>
</dbReference>
<organism evidence="3 4">
    <name type="scientific">Batrachochytrium salamandrivorans</name>
    <dbReference type="NCBI Taxonomy" id="1357716"/>
    <lineage>
        <taxon>Eukaryota</taxon>
        <taxon>Fungi</taxon>
        <taxon>Fungi incertae sedis</taxon>
        <taxon>Chytridiomycota</taxon>
        <taxon>Chytridiomycota incertae sedis</taxon>
        <taxon>Chytridiomycetes</taxon>
        <taxon>Rhizophydiales</taxon>
        <taxon>Rhizophydiales incertae sedis</taxon>
        <taxon>Batrachochytrium</taxon>
    </lineage>
</organism>
<feature type="compositionally biased region" description="Low complexity" evidence="1">
    <location>
        <begin position="478"/>
        <end position="495"/>
    </location>
</feature>
<dbReference type="InterPro" id="IPR015940">
    <property type="entry name" value="UBA"/>
</dbReference>
<dbReference type="SUPFAM" id="SSF143081">
    <property type="entry name" value="BB1717-like"/>
    <property type="match status" value="1"/>
</dbReference>
<dbReference type="SUPFAM" id="SSF46934">
    <property type="entry name" value="UBA-like"/>
    <property type="match status" value="1"/>
</dbReference>
<accession>A0ABQ8FKF7</accession>
<dbReference type="PANTHER" id="PTHR16525:SF0">
    <property type="entry name" value="PROTEIN C12ORF4"/>
    <property type="match status" value="1"/>
</dbReference>
<feature type="compositionally biased region" description="Low complexity" evidence="1">
    <location>
        <begin position="1164"/>
        <end position="1176"/>
    </location>
</feature>
<evidence type="ECO:0000256" key="1">
    <source>
        <dbReference type="SAM" id="MobiDB-lite"/>
    </source>
</evidence>
<reference evidence="3 4" key="1">
    <citation type="submission" date="2021-02" db="EMBL/GenBank/DDBJ databases">
        <title>Variation within the Batrachochytrium salamandrivorans European outbreak.</title>
        <authorList>
            <person name="Kelly M."/>
            <person name="Pasmans F."/>
            <person name="Shea T.P."/>
            <person name="Munoz J.F."/>
            <person name="Carranza S."/>
            <person name="Cuomo C.A."/>
            <person name="Martel A."/>
        </authorList>
    </citation>
    <scope>NUCLEOTIDE SEQUENCE [LARGE SCALE GENOMIC DNA]</scope>
    <source>
        <strain evidence="3 4">AMFP18/2</strain>
    </source>
</reference>
<protein>
    <recommendedName>
        <fullName evidence="2">UBA domain-containing protein</fullName>
    </recommendedName>
</protein>
<dbReference type="Gene3D" id="3.90.1680.10">
    <property type="entry name" value="SOS response associated peptidase-like"/>
    <property type="match status" value="1"/>
</dbReference>
<feature type="domain" description="UBA" evidence="2">
    <location>
        <begin position="383"/>
        <end position="427"/>
    </location>
</feature>
<dbReference type="SMART" id="SM00165">
    <property type="entry name" value="UBA"/>
    <property type="match status" value="1"/>
</dbReference>